<feature type="coiled-coil region" evidence="1">
    <location>
        <begin position="56"/>
        <end position="88"/>
    </location>
</feature>
<organism evidence="2 3">
    <name type="scientific">Erwinia phage Cronus</name>
    <dbReference type="NCBI Taxonomy" id="2163633"/>
    <lineage>
        <taxon>Viruses</taxon>
        <taxon>Duplodnaviria</taxon>
        <taxon>Heunggongvirae</taxon>
        <taxon>Uroviricota</taxon>
        <taxon>Caudoviricetes</taxon>
        <taxon>Pantevenvirales</taxon>
        <taxon>Straboviridae</taxon>
        <taxon>Tevenvirinae</taxon>
        <taxon>Risoevirus</taxon>
        <taxon>Risoevirus cronus</taxon>
        <taxon>Roskildevirus cronus</taxon>
    </lineage>
</organism>
<keyword evidence="3" id="KW-1185">Reference proteome</keyword>
<dbReference type="RefSeq" id="YP_010095120.1">
    <property type="nucleotide sequence ID" value="NC_055743.1"/>
</dbReference>
<sequence length="273" mass="29970">MLKEQLLEEAKNLNASVELDSVFESVELSPEVKENFSVVFEATVKNKALQLAESHIQAIAEKAEKEVEKNKEEAEEKAEKELKESASKFFDYLAGEWLAENQLAVDKGIKADLFESMFSGLKELFVEHNVSLPAESVDVVAELEEALAEEQAQTASLFESNNALTAEVAGMKRARLIEESTRELTESQKEKVASLVEGTEFSDSFSGKLNSIVSMVVASTKSAQTITESADINIIEDDAAKLNFVTEAVEETNKTATQSPSMNAYTRAATRLS</sequence>
<dbReference type="Pfam" id="PF25623">
    <property type="entry name" value="T4_CASP"/>
    <property type="match status" value="1"/>
</dbReference>
<dbReference type="EMBL" id="MH059636">
    <property type="protein sequence ID" value="AWD90321.1"/>
    <property type="molecule type" value="Genomic_DNA"/>
</dbReference>
<dbReference type="Proteomes" id="UP000246316">
    <property type="component" value="Segment"/>
</dbReference>
<dbReference type="KEGG" id="vg:65112754"/>
<reference evidence="2" key="1">
    <citation type="submission" date="2018-03" db="EMBL/GenBank/DDBJ databases">
        <title>Phage therapy in agriculture - a green tech approach to combat plant pathogenic bacteria.</title>
        <authorList>
            <person name="Carstens A.B."/>
            <person name="Djurhuus A.M."/>
            <person name="Hansen L.H."/>
        </authorList>
    </citation>
    <scope>NUCLEOTIDE SEQUENCE [LARGE SCALE GENOMIC DNA]</scope>
</reference>
<keyword evidence="1" id="KW-0175">Coiled coil</keyword>
<protein>
    <submittedName>
        <fullName evidence="2">Prohead core scaffold protein</fullName>
    </submittedName>
</protein>
<dbReference type="GeneID" id="65112754"/>
<evidence type="ECO:0000256" key="1">
    <source>
        <dbReference type="SAM" id="Coils"/>
    </source>
</evidence>
<dbReference type="InterPro" id="IPR057966">
    <property type="entry name" value="T4_SCAF"/>
</dbReference>
<evidence type="ECO:0000313" key="2">
    <source>
        <dbReference type="EMBL" id="AWD90321.1"/>
    </source>
</evidence>
<accession>A0A2S1GLQ4</accession>
<evidence type="ECO:0000313" key="3">
    <source>
        <dbReference type="Proteomes" id="UP000246316"/>
    </source>
</evidence>
<proteinExistence type="predicted"/>
<name>A0A2S1GLQ4_9CAUD</name>